<dbReference type="Pfam" id="PF00482">
    <property type="entry name" value="T2SSF"/>
    <property type="match status" value="1"/>
</dbReference>
<feature type="transmembrane region" description="Helical" evidence="6">
    <location>
        <begin position="71"/>
        <end position="97"/>
    </location>
</feature>
<evidence type="ECO:0000313" key="9">
    <source>
        <dbReference type="Proteomes" id="UP001206206"/>
    </source>
</evidence>
<dbReference type="RefSeq" id="WP_255931731.1">
    <property type="nucleotide sequence ID" value="NZ_JANFNH010000045.1"/>
</dbReference>
<keyword evidence="9" id="KW-1185">Reference proteome</keyword>
<keyword evidence="5 6" id="KW-0472">Membrane</keyword>
<keyword evidence="3 6" id="KW-0812">Transmembrane</keyword>
<feature type="domain" description="Type II secretion system protein GspF" evidence="7">
    <location>
        <begin position="123"/>
        <end position="245"/>
    </location>
</feature>
<dbReference type="PANTHER" id="PTHR35007">
    <property type="entry name" value="INTEGRAL MEMBRANE PROTEIN-RELATED"/>
    <property type="match status" value="1"/>
</dbReference>
<evidence type="ECO:0000256" key="6">
    <source>
        <dbReference type="SAM" id="Phobius"/>
    </source>
</evidence>
<name>A0ABT1PMT2_9ACTN</name>
<keyword evidence="4 6" id="KW-1133">Transmembrane helix</keyword>
<evidence type="ECO:0000256" key="5">
    <source>
        <dbReference type="ARBA" id="ARBA00023136"/>
    </source>
</evidence>
<dbReference type="InterPro" id="IPR018076">
    <property type="entry name" value="T2SS_GspF_dom"/>
</dbReference>
<proteinExistence type="predicted"/>
<organism evidence="8 9">
    <name type="scientific">Streptantibioticus rubrisoli</name>
    <dbReference type="NCBI Taxonomy" id="1387313"/>
    <lineage>
        <taxon>Bacteria</taxon>
        <taxon>Bacillati</taxon>
        <taxon>Actinomycetota</taxon>
        <taxon>Actinomycetes</taxon>
        <taxon>Kitasatosporales</taxon>
        <taxon>Streptomycetaceae</taxon>
        <taxon>Streptantibioticus</taxon>
    </lineage>
</organism>
<evidence type="ECO:0000256" key="3">
    <source>
        <dbReference type="ARBA" id="ARBA00022692"/>
    </source>
</evidence>
<dbReference type="Proteomes" id="UP001206206">
    <property type="component" value="Unassembled WGS sequence"/>
</dbReference>
<comment type="subcellular location">
    <subcellularLocation>
        <location evidence="1">Cell membrane</location>
        <topology evidence="1">Multi-pass membrane protein</topology>
    </subcellularLocation>
</comment>
<evidence type="ECO:0000313" key="8">
    <source>
        <dbReference type="EMBL" id="MCQ4045585.1"/>
    </source>
</evidence>
<evidence type="ECO:0000256" key="2">
    <source>
        <dbReference type="ARBA" id="ARBA00022475"/>
    </source>
</evidence>
<evidence type="ECO:0000259" key="7">
    <source>
        <dbReference type="Pfam" id="PF00482"/>
    </source>
</evidence>
<keyword evidence="2" id="KW-1003">Cell membrane</keyword>
<gene>
    <name evidence="8" type="ORF">NON19_27010</name>
</gene>
<feature type="transmembrane region" description="Helical" evidence="6">
    <location>
        <begin position="225"/>
        <end position="250"/>
    </location>
</feature>
<protein>
    <submittedName>
        <fullName evidence="8">Type II secretion system F family protein</fullName>
    </submittedName>
</protein>
<sequence>MSGNAVHRLGMTGVLLVAALCTVVALVSAHRQRTARRRREWLLGIEPARPDRWPGLRLAARRELREWAPPVAAGIVLTALVGGPAGGVAGLAGAYGIRRWQRRPRPSTRHEGSGTSRQLPLAADLLAACLMAGAAPADAADVVGRTLDGQLGGALRRVAAELRLGADPVQCWTRLGTLPGTAGLGRWMARAATTGVPPVAAVSRLATEYRAERARSANGRARRAGVLATAPLGLCFLPAFLVVGVVPVVIGLAQAMTRAR</sequence>
<dbReference type="EMBL" id="JANFNH010000045">
    <property type="protein sequence ID" value="MCQ4045585.1"/>
    <property type="molecule type" value="Genomic_DNA"/>
</dbReference>
<comment type="caution">
    <text evidence="8">The sequence shown here is derived from an EMBL/GenBank/DDBJ whole genome shotgun (WGS) entry which is preliminary data.</text>
</comment>
<reference evidence="8 9" key="1">
    <citation type="submission" date="2022-06" db="EMBL/GenBank/DDBJ databases">
        <title>Draft genome sequence of type strain Streptomyces rubrisoli DSM 42083.</title>
        <authorList>
            <person name="Duangmal K."/>
            <person name="Klaysubun C."/>
        </authorList>
    </citation>
    <scope>NUCLEOTIDE SEQUENCE [LARGE SCALE GENOMIC DNA]</scope>
    <source>
        <strain evidence="8 9">DSM 42083</strain>
    </source>
</reference>
<evidence type="ECO:0000256" key="1">
    <source>
        <dbReference type="ARBA" id="ARBA00004651"/>
    </source>
</evidence>
<evidence type="ECO:0000256" key="4">
    <source>
        <dbReference type="ARBA" id="ARBA00022989"/>
    </source>
</evidence>
<dbReference type="PANTHER" id="PTHR35007:SF3">
    <property type="entry name" value="POSSIBLE CONSERVED ALANINE RICH MEMBRANE PROTEIN"/>
    <property type="match status" value="1"/>
</dbReference>
<accession>A0ABT1PMT2</accession>